<dbReference type="Pfam" id="PF03401">
    <property type="entry name" value="TctC"/>
    <property type="match status" value="1"/>
</dbReference>
<dbReference type="SUPFAM" id="SSF53850">
    <property type="entry name" value="Periplasmic binding protein-like II"/>
    <property type="match status" value="1"/>
</dbReference>
<accession>A0A346A101</accession>
<reference evidence="3 4" key="1">
    <citation type="submission" date="2018-07" db="EMBL/GenBank/DDBJ databases">
        <authorList>
            <person name="Quirk P.G."/>
            <person name="Krulwich T.A."/>
        </authorList>
    </citation>
    <scope>NUCLEOTIDE SEQUENCE [LARGE SCALE GENOMIC DNA]</scope>
    <source>
        <strain evidence="3 4">CC-BB4</strain>
    </source>
</reference>
<name>A0A346A101_9HYPH</name>
<dbReference type="OrthoDB" id="7250553at2"/>
<dbReference type="Gene3D" id="3.40.190.10">
    <property type="entry name" value="Periplasmic binding protein-like II"/>
    <property type="match status" value="1"/>
</dbReference>
<proteinExistence type="inferred from homology"/>
<evidence type="ECO:0000313" key="4">
    <source>
        <dbReference type="Proteomes" id="UP000254889"/>
    </source>
</evidence>
<feature type="chain" id="PRO_5016683911" evidence="2">
    <location>
        <begin position="24"/>
        <end position="323"/>
    </location>
</feature>
<dbReference type="CDD" id="cd13578">
    <property type="entry name" value="PBP2_Bug27"/>
    <property type="match status" value="1"/>
</dbReference>
<dbReference type="PANTHER" id="PTHR42928:SF5">
    <property type="entry name" value="BLR1237 PROTEIN"/>
    <property type="match status" value="1"/>
</dbReference>
<dbReference type="InterPro" id="IPR042100">
    <property type="entry name" value="Bug_dom1"/>
</dbReference>
<evidence type="ECO:0000256" key="2">
    <source>
        <dbReference type="SAM" id="SignalP"/>
    </source>
</evidence>
<gene>
    <name evidence="3" type="ORF">DW352_21375</name>
</gene>
<feature type="signal peptide" evidence="2">
    <location>
        <begin position="1"/>
        <end position="23"/>
    </location>
</feature>
<dbReference type="KEGG" id="ptaw:DW352_21375"/>
<dbReference type="AlphaFoldDB" id="A0A346A101"/>
<dbReference type="Gene3D" id="3.40.190.150">
    <property type="entry name" value="Bordetella uptake gene, domain 1"/>
    <property type="match status" value="1"/>
</dbReference>
<keyword evidence="2" id="KW-0732">Signal</keyword>
<evidence type="ECO:0000313" key="3">
    <source>
        <dbReference type="EMBL" id="AXK82848.1"/>
    </source>
</evidence>
<dbReference type="InterPro" id="IPR005064">
    <property type="entry name" value="BUG"/>
</dbReference>
<sequence length="323" mass="33844">MKVVMRTMAVAVALAAGIGMASAANYPDHPVRVIVPFAAGGPTDVMARLVAQKLSENLKQQFFVENRPGAGGNIGTMAAAHAPADGYTLLVASSSYVVNPSLYAKNPYNAFTDFVPITLAAASPNILVVNASFPAKSVKELVELLKKEPGKYSIANPGIGTTPQLAAELFKLSLKLDAASVPFGGAGPAIQSAVAGHTPIAFTALPPTSPQVQGGALRGLAVTSAKRSAALPDVPTLAEAGFSEQESETMQGVFAPAKTPKEITDLLYKEIAKIMAMPDVKEKCAQLGFDPVANTPDEFAAYIKKEVEKWGRVIRDAKIKQIE</sequence>
<organism evidence="3 4">
    <name type="scientific">Pseudolabrys taiwanensis</name>
    <dbReference type="NCBI Taxonomy" id="331696"/>
    <lineage>
        <taxon>Bacteria</taxon>
        <taxon>Pseudomonadati</taxon>
        <taxon>Pseudomonadota</taxon>
        <taxon>Alphaproteobacteria</taxon>
        <taxon>Hyphomicrobiales</taxon>
        <taxon>Xanthobacteraceae</taxon>
        <taxon>Pseudolabrys</taxon>
    </lineage>
</organism>
<protein>
    <submittedName>
        <fullName evidence="3">Tripartite tricarboxylate transporter substrate binding protein</fullName>
    </submittedName>
</protein>
<dbReference type="PIRSF" id="PIRSF017082">
    <property type="entry name" value="YflP"/>
    <property type="match status" value="1"/>
</dbReference>
<dbReference type="EMBL" id="CP031417">
    <property type="protein sequence ID" value="AXK82848.1"/>
    <property type="molecule type" value="Genomic_DNA"/>
</dbReference>
<evidence type="ECO:0000256" key="1">
    <source>
        <dbReference type="ARBA" id="ARBA00006987"/>
    </source>
</evidence>
<comment type="similarity">
    <text evidence="1">Belongs to the UPF0065 (bug) family.</text>
</comment>
<keyword evidence="4" id="KW-1185">Reference proteome</keyword>
<dbReference type="Proteomes" id="UP000254889">
    <property type="component" value="Chromosome"/>
</dbReference>
<dbReference type="PANTHER" id="PTHR42928">
    <property type="entry name" value="TRICARBOXYLATE-BINDING PROTEIN"/>
    <property type="match status" value="1"/>
</dbReference>